<dbReference type="InterPro" id="IPR000471">
    <property type="entry name" value="Interferon_alpha/beta/delta"/>
</dbReference>
<dbReference type="FunCoup" id="H0XKS8">
    <property type="interactions" value="948"/>
</dbReference>
<dbReference type="InParanoid" id="H0XKS8"/>
<keyword evidence="7 11" id="KW-0051">Antiviral defense</keyword>
<dbReference type="OrthoDB" id="8922121at2759"/>
<dbReference type="CDD" id="cd00095">
    <property type="entry name" value="IFab"/>
    <property type="match status" value="1"/>
</dbReference>
<gene>
    <name evidence="13" type="primary">IFNB1</name>
</gene>
<proteinExistence type="inferred from homology"/>
<evidence type="ECO:0000256" key="12">
    <source>
        <dbReference type="SAM" id="SignalP"/>
    </source>
</evidence>
<feature type="signal peptide" evidence="12">
    <location>
        <begin position="1"/>
        <end position="21"/>
    </location>
</feature>
<dbReference type="GO" id="GO:0005126">
    <property type="term" value="F:cytokine receptor binding"/>
    <property type="evidence" value="ECO:0007669"/>
    <property type="project" value="Ensembl"/>
</dbReference>
<dbReference type="GeneTree" id="ENSGT01000000214430"/>
<reference evidence="13" key="3">
    <citation type="submission" date="2025-09" db="UniProtKB">
        <authorList>
            <consortium name="Ensembl"/>
        </authorList>
    </citation>
    <scope>IDENTIFICATION</scope>
</reference>
<dbReference type="GO" id="GO:0005615">
    <property type="term" value="C:extracellular space"/>
    <property type="evidence" value="ECO:0007669"/>
    <property type="project" value="UniProtKB-KW"/>
</dbReference>
<dbReference type="GO" id="GO:0140374">
    <property type="term" value="P:antiviral innate immune response"/>
    <property type="evidence" value="ECO:0007669"/>
    <property type="project" value="Ensembl"/>
</dbReference>
<reference evidence="14" key="1">
    <citation type="submission" date="2011-03" db="EMBL/GenBank/DDBJ databases">
        <title>Version 3 of the genome sequence of Otolemur garnettii (Bushbaby).</title>
        <authorList>
            <consortium name="The Broad Institute Genome Sequencing Platform"/>
            <person name="Di Palma F."/>
            <person name="Johnson J."/>
            <person name="Lander E.S."/>
            <person name="Lindblad-Toh K."/>
            <person name="Jaffe D.B."/>
            <person name="Gnerre S."/>
            <person name="MacCallum I."/>
            <person name="Przybylski D."/>
            <person name="Ribeiro F.J."/>
            <person name="Burton J.N."/>
            <person name="Walker B.J."/>
            <person name="Sharpe T."/>
            <person name="Hall G."/>
        </authorList>
    </citation>
    <scope>NUCLEOTIDE SEQUENCE [LARGE SCALE GENOMIC DNA]</scope>
</reference>
<name>H0XKS8_OTOGA</name>
<dbReference type="GO" id="GO:0035458">
    <property type="term" value="P:cellular response to interferon-beta"/>
    <property type="evidence" value="ECO:0007669"/>
    <property type="project" value="Ensembl"/>
</dbReference>
<keyword evidence="14" id="KW-1185">Reference proteome</keyword>
<dbReference type="PROSITE" id="PS00252">
    <property type="entry name" value="INTERFERON_A_B_D"/>
    <property type="match status" value="1"/>
</dbReference>
<evidence type="ECO:0000256" key="9">
    <source>
        <dbReference type="ARBA" id="ARBA00023180"/>
    </source>
</evidence>
<keyword evidence="5" id="KW-0964">Secreted</keyword>
<evidence type="ECO:0000256" key="5">
    <source>
        <dbReference type="ARBA" id="ARBA00022525"/>
    </source>
</evidence>
<dbReference type="PANTHER" id="PTHR11691:SF73">
    <property type="entry name" value="INTERFERON BETA"/>
    <property type="match status" value="1"/>
</dbReference>
<keyword evidence="8" id="KW-1015">Disulfide bond</keyword>
<evidence type="ECO:0000256" key="6">
    <source>
        <dbReference type="ARBA" id="ARBA00022729"/>
    </source>
</evidence>
<dbReference type="GO" id="GO:0043330">
    <property type="term" value="P:response to exogenous dsRNA"/>
    <property type="evidence" value="ECO:0007669"/>
    <property type="project" value="Ensembl"/>
</dbReference>
<evidence type="ECO:0000256" key="2">
    <source>
        <dbReference type="ARBA" id="ARBA00011033"/>
    </source>
</evidence>
<comment type="similarity">
    <text evidence="2 11">Belongs to the alpha/beta interferon family.</text>
</comment>
<dbReference type="InterPro" id="IPR009079">
    <property type="entry name" value="4_helix_cytokine-like_core"/>
</dbReference>
<accession>H0XKS8</accession>
<comment type="subcellular location">
    <subcellularLocation>
        <location evidence="1">Secreted</location>
    </subcellularLocation>
</comment>
<dbReference type="KEGG" id="oga:100959385"/>
<dbReference type="GO" id="GO:0045944">
    <property type="term" value="P:positive regulation of transcription by RNA polymerase II"/>
    <property type="evidence" value="ECO:0007669"/>
    <property type="project" value="Ensembl"/>
</dbReference>
<dbReference type="STRING" id="30611.ENSOGAP00000016718"/>
<keyword evidence="9" id="KW-0325">Glycoprotein</keyword>
<dbReference type="CTD" id="3456"/>
<dbReference type="Gene3D" id="1.20.1250.10">
    <property type="match status" value="1"/>
</dbReference>
<dbReference type="GO" id="GO:0002312">
    <property type="term" value="P:B cell activation involved in immune response"/>
    <property type="evidence" value="ECO:0007669"/>
    <property type="project" value="Ensembl"/>
</dbReference>
<dbReference type="GO" id="GO:0005125">
    <property type="term" value="F:cytokine activity"/>
    <property type="evidence" value="ECO:0007669"/>
    <property type="project" value="UniProtKB-KW"/>
</dbReference>
<dbReference type="SMART" id="SM00076">
    <property type="entry name" value="IFabd"/>
    <property type="match status" value="1"/>
</dbReference>
<feature type="chain" id="PRO_5003546108" description="Interferon beta" evidence="12">
    <location>
        <begin position="22"/>
        <end position="187"/>
    </location>
</feature>
<evidence type="ECO:0000256" key="1">
    <source>
        <dbReference type="ARBA" id="ARBA00004613"/>
    </source>
</evidence>
<dbReference type="PRINTS" id="PR00266">
    <property type="entry name" value="INTERFERONAB"/>
</dbReference>
<evidence type="ECO:0000256" key="7">
    <source>
        <dbReference type="ARBA" id="ARBA00023118"/>
    </source>
</evidence>
<dbReference type="eggNOG" id="ENOG502SQGR">
    <property type="taxonomic scope" value="Eukaryota"/>
</dbReference>
<dbReference type="EMBL" id="AAQR03014060">
    <property type="status" value="NOT_ANNOTATED_CDS"/>
    <property type="molecule type" value="Genomic_DNA"/>
</dbReference>
<evidence type="ECO:0000256" key="3">
    <source>
        <dbReference type="ARBA" id="ARBA00011245"/>
    </source>
</evidence>
<evidence type="ECO:0000256" key="10">
    <source>
        <dbReference type="ARBA" id="ARBA00073109"/>
    </source>
</evidence>
<protein>
    <recommendedName>
        <fullName evidence="10">Interferon beta</fullName>
    </recommendedName>
</protein>
<dbReference type="AlphaFoldDB" id="H0XKS8"/>
<organism evidence="13 14">
    <name type="scientific">Otolemur garnettii</name>
    <name type="common">Small-eared galago</name>
    <name type="synonym">Garnett's greater bushbaby</name>
    <dbReference type="NCBI Taxonomy" id="30611"/>
    <lineage>
        <taxon>Eukaryota</taxon>
        <taxon>Metazoa</taxon>
        <taxon>Chordata</taxon>
        <taxon>Craniata</taxon>
        <taxon>Vertebrata</taxon>
        <taxon>Euteleostomi</taxon>
        <taxon>Mammalia</taxon>
        <taxon>Eutheria</taxon>
        <taxon>Euarchontoglires</taxon>
        <taxon>Primates</taxon>
        <taxon>Strepsirrhini</taxon>
        <taxon>Lorisiformes</taxon>
        <taxon>Galagidae</taxon>
        <taxon>Otolemur</taxon>
    </lineage>
</organism>
<dbReference type="Ensembl" id="ENSOGAT00000007830.2">
    <property type="protein sequence ID" value="ENSOGAP00000016718.1"/>
    <property type="gene ID" value="ENSOGAG00000007828.2"/>
</dbReference>
<dbReference type="GO" id="GO:1900182">
    <property type="term" value="P:positive regulation of protein localization to nucleus"/>
    <property type="evidence" value="ECO:0007669"/>
    <property type="project" value="Ensembl"/>
</dbReference>
<dbReference type="GeneID" id="100959385"/>
<keyword evidence="6 12" id="KW-0732">Signal</keyword>
<evidence type="ECO:0000256" key="11">
    <source>
        <dbReference type="RuleBase" id="RU000436"/>
    </source>
</evidence>
<dbReference type="GO" id="GO:0098586">
    <property type="term" value="P:cellular response to virus"/>
    <property type="evidence" value="ECO:0007669"/>
    <property type="project" value="Ensembl"/>
</dbReference>
<dbReference type="GO" id="GO:2000552">
    <property type="term" value="P:negative regulation of T-helper 2 cell cytokine production"/>
    <property type="evidence" value="ECO:0007669"/>
    <property type="project" value="Ensembl"/>
</dbReference>
<dbReference type="GO" id="GO:0007259">
    <property type="term" value="P:cell surface receptor signaling pathway via JAK-STAT"/>
    <property type="evidence" value="ECO:0007669"/>
    <property type="project" value="Ensembl"/>
</dbReference>
<dbReference type="OMA" id="HWQKEHL"/>
<dbReference type="SUPFAM" id="SSF47266">
    <property type="entry name" value="4-helical cytokines"/>
    <property type="match status" value="1"/>
</dbReference>
<dbReference type="GO" id="GO:0008811">
    <property type="term" value="F:chloramphenicol O-acetyltransferase activity"/>
    <property type="evidence" value="ECO:0007669"/>
    <property type="project" value="Ensembl"/>
</dbReference>
<comment type="subunit">
    <text evidence="3">Monomer.</text>
</comment>
<evidence type="ECO:0000256" key="4">
    <source>
        <dbReference type="ARBA" id="ARBA00022514"/>
    </source>
</evidence>
<sequence>MTNKCILQVILLLCFLTMASSTSSSLLQFQQRRSTLGCQKLLRQLNGKPEGCLKDRMNFEIPKEIKQPQHLQKEDAMLFIYEMLQNIFRILRRDFSSTGWNETIVDALLANFHQQMDSLETTLDEKLEDKNFIGGKVTNILHLKSYYFRITWYLKAKRYSSCAWTVVREEILRNLFFINRLTGYLKN</sequence>
<dbReference type="HOGENOM" id="CLU_109427_1_0_1"/>
<reference evidence="13" key="2">
    <citation type="submission" date="2025-08" db="UniProtKB">
        <authorList>
            <consortium name="Ensembl"/>
        </authorList>
    </citation>
    <scope>IDENTIFICATION</scope>
</reference>
<evidence type="ECO:0000313" key="14">
    <source>
        <dbReference type="Proteomes" id="UP000005225"/>
    </source>
</evidence>
<dbReference type="FunFam" id="1.20.1250.10:FF:000026">
    <property type="entry name" value="Interferon beta"/>
    <property type="match status" value="1"/>
</dbReference>
<dbReference type="RefSeq" id="XP_003782906.1">
    <property type="nucleotide sequence ID" value="XM_003782858.1"/>
</dbReference>
<dbReference type="GO" id="GO:2001235">
    <property type="term" value="P:positive regulation of apoptotic signaling pathway"/>
    <property type="evidence" value="ECO:0007669"/>
    <property type="project" value="Ensembl"/>
</dbReference>
<evidence type="ECO:0000313" key="13">
    <source>
        <dbReference type="Ensembl" id="ENSOGAP00000016718.1"/>
    </source>
</evidence>
<dbReference type="GO" id="GO:0045071">
    <property type="term" value="P:negative regulation of viral genome replication"/>
    <property type="evidence" value="ECO:0007669"/>
    <property type="project" value="Ensembl"/>
</dbReference>
<dbReference type="Pfam" id="PF00143">
    <property type="entry name" value="Interferon"/>
    <property type="match status" value="1"/>
</dbReference>
<dbReference type="GO" id="GO:0071359">
    <property type="term" value="P:cellular response to dsRNA"/>
    <property type="evidence" value="ECO:0007669"/>
    <property type="project" value="UniProtKB-ARBA"/>
</dbReference>
<evidence type="ECO:0000256" key="8">
    <source>
        <dbReference type="ARBA" id="ARBA00023157"/>
    </source>
</evidence>
<keyword evidence="4 11" id="KW-0202">Cytokine</keyword>
<dbReference type="PANTHER" id="PTHR11691">
    <property type="entry name" value="TYPE I INTERFERON"/>
    <property type="match status" value="1"/>
</dbReference>
<dbReference type="Proteomes" id="UP000005225">
    <property type="component" value="Unassembled WGS sequence"/>
</dbReference>
<dbReference type="GO" id="GO:0060337">
    <property type="term" value="P:type I interferon-mediated signaling pathway"/>
    <property type="evidence" value="ECO:0007669"/>
    <property type="project" value="Ensembl"/>
</dbReference>
<dbReference type="GO" id="GO:0045581">
    <property type="term" value="P:negative regulation of T cell differentiation"/>
    <property type="evidence" value="ECO:0007669"/>
    <property type="project" value="Ensembl"/>
</dbReference>